<evidence type="ECO:0000256" key="5">
    <source>
        <dbReference type="ARBA" id="ARBA00022927"/>
    </source>
</evidence>
<reference evidence="11 12" key="2">
    <citation type="journal article" date="2015" name="Stand. Genomic Sci.">
        <title>Draft genome sequence of Cellulomonas carbonis T26(T) and comparative analysis of six Cellulomonas genomes.</title>
        <authorList>
            <person name="Zhuang W."/>
            <person name="Zhang S."/>
            <person name="Xia X."/>
            <person name="Wang G."/>
        </authorList>
    </citation>
    <scope>NUCLEOTIDE SEQUENCE [LARGE SCALE GENOMIC DNA]</scope>
    <source>
        <strain evidence="11 12">T26</strain>
    </source>
</reference>
<protein>
    <recommendedName>
        <fullName evidence="9">Sec-independent protein translocase protein TatA</fullName>
    </recommendedName>
</protein>
<dbReference type="Gene3D" id="1.20.5.3310">
    <property type="match status" value="1"/>
</dbReference>
<evidence type="ECO:0000256" key="10">
    <source>
        <dbReference type="SAM" id="MobiDB-lite"/>
    </source>
</evidence>
<reference evidence="11 12" key="1">
    <citation type="submission" date="2013-08" db="EMBL/GenBank/DDBJ databases">
        <title>Genome sequencing of Cellulomonas carbonis T26.</title>
        <authorList>
            <person name="Chen F."/>
            <person name="Li Y."/>
            <person name="Wang G."/>
        </authorList>
    </citation>
    <scope>NUCLEOTIDE SEQUENCE [LARGE SCALE GENOMIC DNA]</scope>
    <source>
        <strain evidence="11 12">T26</strain>
    </source>
</reference>
<comment type="subunit">
    <text evidence="9">The Tat system comprises two distinct complexes: a TatABC complex, containing multiple copies of TatA, TatB and TatC subunits, and a separate TatA complex, containing only TatA subunits. Substrates initially bind to the TatABC complex, which probably triggers association of the separate TatA complex to form the active translocon.</text>
</comment>
<keyword evidence="4 9" id="KW-0812">Transmembrane</keyword>
<feature type="compositionally biased region" description="Basic and acidic residues" evidence="10">
    <location>
        <begin position="65"/>
        <end position="90"/>
    </location>
</feature>
<keyword evidence="12" id="KW-1185">Reference proteome</keyword>
<evidence type="ECO:0000313" key="12">
    <source>
        <dbReference type="Proteomes" id="UP000029839"/>
    </source>
</evidence>
<keyword evidence="7 9" id="KW-0811">Translocation</keyword>
<gene>
    <name evidence="9" type="primary">tatA</name>
    <name evidence="11" type="ORF">N868_07475</name>
</gene>
<dbReference type="NCBIfam" id="TIGR01411">
    <property type="entry name" value="tatAE"/>
    <property type="match status" value="1"/>
</dbReference>
<dbReference type="OrthoDB" id="5245163at2"/>
<dbReference type="InterPro" id="IPR003369">
    <property type="entry name" value="TatA/B/E"/>
</dbReference>
<evidence type="ECO:0000256" key="9">
    <source>
        <dbReference type="HAMAP-Rule" id="MF_00236"/>
    </source>
</evidence>
<proteinExistence type="inferred from homology"/>
<name>A0A0A0BUU9_9CELL</name>
<evidence type="ECO:0000256" key="7">
    <source>
        <dbReference type="ARBA" id="ARBA00023010"/>
    </source>
</evidence>
<dbReference type="RefSeq" id="WP_052425975.1">
    <property type="nucleotide sequence ID" value="NZ_AXCY01000015.1"/>
</dbReference>
<organism evidence="11 12">
    <name type="scientific">Cellulomonas carbonis T26</name>
    <dbReference type="NCBI Taxonomy" id="947969"/>
    <lineage>
        <taxon>Bacteria</taxon>
        <taxon>Bacillati</taxon>
        <taxon>Actinomycetota</taxon>
        <taxon>Actinomycetes</taxon>
        <taxon>Micrococcales</taxon>
        <taxon>Cellulomonadaceae</taxon>
        <taxon>Cellulomonas</taxon>
    </lineage>
</organism>
<evidence type="ECO:0000256" key="2">
    <source>
        <dbReference type="ARBA" id="ARBA00022448"/>
    </source>
</evidence>
<dbReference type="Proteomes" id="UP000029839">
    <property type="component" value="Unassembled WGS sequence"/>
</dbReference>
<evidence type="ECO:0000256" key="1">
    <source>
        <dbReference type="ARBA" id="ARBA00004162"/>
    </source>
</evidence>
<evidence type="ECO:0000256" key="8">
    <source>
        <dbReference type="ARBA" id="ARBA00023136"/>
    </source>
</evidence>
<dbReference type="NCBIfam" id="NF001854">
    <property type="entry name" value="PRK00575.1"/>
    <property type="match status" value="1"/>
</dbReference>
<sequence length="90" mass="9693">MRIQGWHIVVLLVVIVLLFGANRLPDLARSVGQSLKIFKNEVKDLRDDPADGSTGARGTSATSTDPHRTDARDGVDPSVRRSADGDRPGT</sequence>
<dbReference type="InterPro" id="IPR006312">
    <property type="entry name" value="TatA/E"/>
</dbReference>
<dbReference type="EMBL" id="AXCY01000015">
    <property type="protein sequence ID" value="KGM11720.1"/>
    <property type="molecule type" value="Genomic_DNA"/>
</dbReference>
<evidence type="ECO:0000256" key="6">
    <source>
        <dbReference type="ARBA" id="ARBA00022989"/>
    </source>
</evidence>
<dbReference type="GO" id="GO:0033281">
    <property type="term" value="C:TAT protein transport complex"/>
    <property type="evidence" value="ECO:0007669"/>
    <property type="project" value="UniProtKB-UniRule"/>
</dbReference>
<evidence type="ECO:0000313" key="11">
    <source>
        <dbReference type="EMBL" id="KGM11720.1"/>
    </source>
</evidence>
<comment type="function">
    <text evidence="9">Part of the twin-arginine translocation (Tat) system that transports large folded proteins containing a characteristic twin-arginine motif in their signal peptide across membranes. TatA could form the protein-conducting channel of the Tat system.</text>
</comment>
<evidence type="ECO:0000256" key="3">
    <source>
        <dbReference type="ARBA" id="ARBA00022475"/>
    </source>
</evidence>
<keyword evidence="8 9" id="KW-0472">Membrane</keyword>
<keyword evidence="6 9" id="KW-1133">Transmembrane helix</keyword>
<evidence type="ECO:0000256" key="4">
    <source>
        <dbReference type="ARBA" id="ARBA00022692"/>
    </source>
</evidence>
<comment type="subcellular location">
    <subcellularLocation>
        <location evidence="1 9">Cell membrane</location>
        <topology evidence="1 9">Single-pass membrane protein</topology>
    </subcellularLocation>
</comment>
<dbReference type="Pfam" id="PF02416">
    <property type="entry name" value="TatA_B_E"/>
    <property type="match status" value="1"/>
</dbReference>
<dbReference type="PANTHER" id="PTHR42982">
    <property type="entry name" value="SEC-INDEPENDENT PROTEIN TRANSLOCASE PROTEIN TATA"/>
    <property type="match status" value="1"/>
</dbReference>
<dbReference type="HAMAP" id="MF_00236">
    <property type="entry name" value="TatA_E"/>
    <property type="match status" value="1"/>
</dbReference>
<feature type="region of interest" description="Disordered" evidence="10">
    <location>
        <begin position="44"/>
        <end position="90"/>
    </location>
</feature>
<keyword evidence="2 9" id="KW-0813">Transport</keyword>
<keyword evidence="5 9" id="KW-0653">Protein transport</keyword>
<dbReference type="AlphaFoldDB" id="A0A0A0BUU9"/>
<comment type="caution">
    <text evidence="11">The sequence shown here is derived from an EMBL/GenBank/DDBJ whole genome shotgun (WGS) entry which is preliminary data.</text>
</comment>
<keyword evidence="3 9" id="KW-1003">Cell membrane</keyword>
<feature type="compositionally biased region" description="Low complexity" evidence="10">
    <location>
        <begin position="51"/>
        <end position="64"/>
    </location>
</feature>
<dbReference type="PANTHER" id="PTHR42982:SF8">
    <property type="entry name" value="SEC-INDEPENDENT PROTEIN TRANSLOCASE PROTEIN TATA"/>
    <property type="match status" value="1"/>
</dbReference>
<comment type="similarity">
    <text evidence="9">Belongs to the TatA/E family.</text>
</comment>
<dbReference type="GO" id="GO:0043953">
    <property type="term" value="P:protein transport by the Tat complex"/>
    <property type="evidence" value="ECO:0007669"/>
    <property type="project" value="UniProtKB-UniRule"/>
</dbReference>
<dbReference type="GO" id="GO:0008320">
    <property type="term" value="F:protein transmembrane transporter activity"/>
    <property type="evidence" value="ECO:0007669"/>
    <property type="project" value="UniProtKB-UniRule"/>
</dbReference>
<accession>A0A0A0BUU9</accession>